<feature type="chain" id="PRO_5004932302" description="Malectin-like domain-containing protein" evidence="11">
    <location>
        <begin position="25"/>
        <end position="382"/>
    </location>
</feature>
<feature type="signal peptide" evidence="11">
    <location>
        <begin position="1"/>
        <end position="24"/>
    </location>
</feature>
<dbReference type="PANTHER" id="PTHR34590">
    <property type="entry name" value="OS03G0124300 PROTEIN-RELATED"/>
    <property type="match status" value="1"/>
</dbReference>
<evidence type="ECO:0000313" key="13">
    <source>
        <dbReference type="EMBL" id="EXB54642.1"/>
    </source>
</evidence>
<keyword evidence="4" id="KW-0812">Transmembrane</keyword>
<keyword evidence="2" id="KW-0723">Serine/threonine-protein kinase</keyword>
<dbReference type="GO" id="GO:0016020">
    <property type="term" value="C:membrane"/>
    <property type="evidence" value="ECO:0007669"/>
    <property type="project" value="UniProtKB-SubCell"/>
</dbReference>
<dbReference type="Gene3D" id="2.60.120.430">
    <property type="entry name" value="Galactose-binding lectin"/>
    <property type="match status" value="2"/>
</dbReference>
<reference evidence="14" key="1">
    <citation type="submission" date="2013-01" db="EMBL/GenBank/DDBJ databases">
        <title>Draft Genome Sequence of a Mulberry Tree, Morus notabilis C.K. Schneid.</title>
        <authorList>
            <person name="He N."/>
            <person name="Zhao S."/>
        </authorList>
    </citation>
    <scope>NUCLEOTIDE SEQUENCE</scope>
</reference>
<keyword evidence="5 11" id="KW-0732">Signal</keyword>
<dbReference type="GO" id="GO:0004714">
    <property type="term" value="F:transmembrane receptor protein tyrosine kinase activity"/>
    <property type="evidence" value="ECO:0007669"/>
    <property type="project" value="InterPro"/>
</dbReference>
<dbReference type="GO" id="GO:0004674">
    <property type="term" value="F:protein serine/threonine kinase activity"/>
    <property type="evidence" value="ECO:0007669"/>
    <property type="project" value="UniProtKB-KW"/>
</dbReference>
<accession>W9R2F5</accession>
<evidence type="ECO:0000313" key="14">
    <source>
        <dbReference type="Proteomes" id="UP000030645"/>
    </source>
</evidence>
<keyword evidence="7" id="KW-0067">ATP-binding</keyword>
<dbReference type="STRING" id="981085.W9R2F5"/>
<evidence type="ECO:0000256" key="7">
    <source>
        <dbReference type="ARBA" id="ARBA00022840"/>
    </source>
</evidence>
<dbReference type="PANTHER" id="PTHR34590:SF10">
    <property type="entry name" value="RECEPTOR-LIKE PROTEIN KINASE HERK 1"/>
    <property type="match status" value="1"/>
</dbReference>
<keyword evidence="10" id="KW-0325">Glycoprotein</keyword>
<keyword evidence="8" id="KW-1133">Transmembrane helix</keyword>
<keyword evidence="14" id="KW-1185">Reference proteome</keyword>
<dbReference type="Proteomes" id="UP000030645">
    <property type="component" value="Unassembled WGS sequence"/>
</dbReference>
<sequence length="382" mass="42962">MFYTGVVFFIRALSIFYLAITSFSSEFDPIDNYLIDCGSTTNTSASGRIFVSDFAASKFLPTPQDVLANTTNKPIISSRNISPLYQTARIFTQMSTYKFPILHQEVASVPDELITDDMSSIVGPLDKKFKGFSSQAFETVGEHGFPDVFINVSNTEAVKYNTRRRVTPNIAPTIVYGTATKVNSEWKGDSNMTWELKVDQGFRYLVRFHFCDIVCENPMPLYFNLYINSWVVSYNHDIMTFTSNSLGSAFYMDYVTMLVVSNKLHLCLPTEKIGLAGWALKWQKTGKMEEIIDPSLVGEISPDSLKKLGETAEKCLAEFGVNRPSMGEVLHNLECALQLQEAAEKNITTNMIDNLPLQVDRKLQQSLSSRCERLRACLVHGL</sequence>
<evidence type="ECO:0000256" key="5">
    <source>
        <dbReference type="ARBA" id="ARBA00022729"/>
    </source>
</evidence>
<evidence type="ECO:0000256" key="8">
    <source>
        <dbReference type="ARBA" id="ARBA00022989"/>
    </source>
</evidence>
<dbReference type="GO" id="GO:0005524">
    <property type="term" value="F:ATP binding"/>
    <property type="evidence" value="ECO:0007669"/>
    <property type="project" value="UniProtKB-KW"/>
</dbReference>
<evidence type="ECO:0000256" key="2">
    <source>
        <dbReference type="ARBA" id="ARBA00022527"/>
    </source>
</evidence>
<name>W9R2F5_9ROSA</name>
<keyword evidence="3" id="KW-0808">Transferase</keyword>
<organism evidence="13 14">
    <name type="scientific">Morus notabilis</name>
    <dbReference type="NCBI Taxonomy" id="981085"/>
    <lineage>
        <taxon>Eukaryota</taxon>
        <taxon>Viridiplantae</taxon>
        <taxon>Streptophyta</taxon>
        <taxon>Embryophyta</taxon>
        <taxon>Tracheophyta</taxon>
        <taxon>Spermatophyta</taxon>
        <taxon>Magnoliopsida</taxon>
        <taxon>eudicotyledons</taxon>
        <taxon>Gunneridae</taxon>
        <taxon>Pentapetalae</taxon>
        <taxon>rosids</taxon>
        <taxon>fabids</taxon>
        <taxon>Rosales</taxon>
        <taxon>Moraceae</taxon>
        <taxon>Moreae</taxon>
        <taxon>Morus</taxon>
    </lineage>
</organism>
<evidence type="ECO:0000256" key="6">
    <source>
        <dbReference type="ARBA" id="ARBA00022741"/>
    </source>
</evidence>
<evidence type="ECO:0000256" key="4">
    <source>
        <dbReference type="ARBA" id="ARBA00022692"/>
    </source>
</evidence>
<evidence type="ECO:0000259" key="12">
    <source>
        <dbReference type="Pfam" id="PF12819"/>
    </source>
</evidence>
<dbReference type="InterPro" id="IPR045272">
    <property type="entry name" value="ANXUR1/2-like"/>
</dbReference>
<keyword evidence="2" id="KW-0418">Kinase</keyword>
<feature type="domain" description="Malectin-like" evidence="12">
    <location>
        <begin position="163"/>
        <end position="238"/>
    </location>
</feature>
<protein>
    <recommendedName>
        <fullName evidence="12">Malectin-like domain-containing protein</fullName>
    </recommendedName>
</protein>
<dbReference type="EMBL" id="KE344194">
    <property type="protein sequence ID" value="EXB54642.1"/>
    <property type="molecule type" value="Genomic_DNA"/>
</dbReference>
<proteinExistence type="predicted"/>
<dbReference type="InterPro" id="IPR024788">
    <property type="entry name" value="Malectin-like_Carb-bd_dom"/>
</dbReference>
<evidence type="ECO:0000256" key="1">
    <source>
        <dbReference type="ARBA" id="ARBA00004479"/>
    </source>
</evidence>
<dbReference type="AlphaFoldDB" id="W9R2F5"/>
<dbReference type="eggNOG" id="KOG1187">
    <property type="taxonomic scope" value="Eukaryota"/>
</dbReference>
<evidence type="ECO:0000256" key="11">
    <source>
        <dbReference type="SAM" id="SignalP"/>
    </source>
</evidence>
<dbReference type="Pfam" id="PF12819">
    <property type="entry name" value="Malectin_like"/>
    <property type="match status" value="1"/>
</dbReference>
<comment type="subcellular location">
    <subcellularLocation>
        <location evidence="1">Membrane</location>
        <topology evidence="1">Single-pass type I membrane protein</topology>
    </subcellularLocation>
</comment>
<keyword evidence="9" id="KW-0472">Membrane</keyword>
<evidence type="ECO:0000256" key="3">
    <source>
        <dbReference type="ARBA" id="ARBA00022679"/>
    </source>
</evidence>
<gene>
    <name evidence="13" type="ORF">L484_022503</name>
</gene>
<evidence type="ECO:0000256" key="9">
    <source>
        <dbReference type="ARBA" id="ARBA00023136"/>
    </source>
</evidence>
<evidence type="ECO:0000256" key="10">
    <source>
        <dbReference type="ARBA" id="ARBA00023180"/>
    </source>
</evidence>
<keyword evidence="6" id="KW-0547">Nucleotide-binding</keyword>